<name>A0A0W8FZR2_9ZZZZ</name>
<dbReference type="Gene3D" id="3.40.1010.20">
    <property type="entry name" value="4-hydroxy-3-methylbut-2-enyl diphosphate reductase, catalytic domain"/>
    <property type="match status" value="2"/>
</dbReference>
<organism evidence="9">
    <name type="scientific">hydrocarbon metagenome</name>
    <dbReference type="NCBI Taxonomy" id="938273"/>
    <lineage>
        <taxon>unclassified sequences</taxon>
        <taxon>metagenomes</taxon>
        <taxon>ecological metagenomes</taxon>
    </lineage>
</organism>
<evidence type="ECO:0000256" key="5">
    <source>
        <dbReference type="ARBA" id="ARBA00023004"/>
    </source>
</evidence>
<evidence type="ECO:0000256" key="1">
    <source>
        <dbReference type="ARBA" id="ARBA00001966"/>
    </source>
</evidence>
<dbReference type="PANTHER" id="PTHR31619:SF5">
    <property type="entry name" value="4-HYDROXY-3-METHYLBUT-2-ENYL DIPHOSPHATE REDUCTASE, CHLOROPLASTIC"/>
    <property type="match status" value="1"/>
</dbReference>
<dbReference type="AlphaFoldDB" id="A0A0W8FZR2"/>
<evidence type="ECO:0000256" key="3">
    <source>
        <dbReference type="ARBA" id="ARBA00022723"/>
    </source>
</evidence>
<reference evidence="9" key="1">
    <citation type="journal article" date="2015" name="Proc. Natl. Acad. Sci. U.S.A.">
        <title>Networks of energetic and metabolic interactions define dynamics in microbial communities.</title>
        <authorList>
            <person name="Embree M."/>
            <person name="Liu J.K."/>
            <person name="Al-Bassam M.M."/>
            <person name="Zengler K."/>
        </authorList>
    </citation>
    <scope>NUCLEOTIDE SEQUENCE</scope>
</reference>
<dbReference type="Pfam" id="PF02401">
    <property type="entry name" value="LYTB"/>
    <property type="match status" value="1"/>
</dbReference>
<evidence type="ECO:0000313" key="9">
    <source>
        <dbReference type="EMBL" id="KUG26341.1"/>
    </source>
</evidence>
<evidence type="ECO:0000256" key="2">
    <source>
        <dbReference type="ARBA" id="ARBA00022485"/>
    </source>
</evidence>
<comment type="caution">
    <text evidence="9">The sequence shown here is derived from an EMBL/GenBank/DDBJ whole genome shotgun (WGS) entry which is preliminary data.</text>
</comment>
<evidence type="ECO:0000256" key="8">
    <source>
        <dbReference type="ARBA" id="ARBA00046314"/>
    </source>
</evidence>
<proteinExistence type="predicted"/>
<dbReference type="GO" id="GO:0019288">
    <property type="term" value="P:isopentenyl diphosphate biosynthetic process, methylerythritol 4-phosphate pathway"/>
    <property type="evidence" value="ECO:0007669"/>
    <property type="project" value="InterPro"/>
</dbReference>
<keyword evidence="2" id="KW-0004">4Fe-4S</keyword>
<dbReference type="GO" id="GO:0051745">
    <property type="term" value="F:4-hydroxy-3-methylbut-2-enyl diphosphate reductase activity"/>
    <property type="evidence" value="ECO:0007669"/>
    <property type="project" value="InterPro"/>
</dbReference>
<keyword evidence="4 9" id="KW-0560">Oxidoreductase</keyword>
<comment type="pathway">
    <text evidence="8">Isoprenoid biosynthesis; dimethylallyl diphosphate biosynthesis; dimethylallyl diphosphate from (2E)-4-hydroxy-3-methylbutenyl diphosphate: step 1/1.</text>
</comment>
<accession>A0A0W8FZR2</accession>
<evidence type="ECO:0000256" key="6">
    <source>
        <dbReference type="ARBA" id="ARBA00023014"/>
    </source>
</evidence>
<dbReference type="GO" id="GO:0046872">
    <property type="term" value="F:metal ion binding"/>
    <property type="evidence" value="ECO:0007669"/>
    <property type="project" value="UniProtKB-KW"/>
</dbReference>
<dbReference type="GO" id="GO:0051539">
    <property type="term" value="F:4 iron, 4 sulfur cluster binding"/>
    <property type="evidence" value="ECO:0007669"/>
    <property type="project" value="UniProtKB-KW"/>
</dbReference>
<dbReference type="NCBIfam" id="NF009911">
    <property type="entry name" value="PRK13371.1"/>
    <property type="match status" value="1"/>
</dbReference>
<protein>
    <submittedName>
        <fullName evidence="9">4-hydroxy-3-methylbut-2-enyl diphosphate reductase</fullName>
        <ecNumber evidence="9">1.17.1.2</ecNumber>
    </submittedName>
</protein>
<gene>
    <name evidence="9" type="ORF">ASZ90_003819</name>
</gene>
<keyword evidence="3" id="KW-0479">Metal-binding</keyword>
<evidence type="ECO:0000256" key="7">
    <source>
        <dbReference type="ARBA" id="ARBA00046313"/>
    </source>
</evidence>
<evidence type="ECO:0000256" key="4">
    <source>
        <dbReference type="ARBA" id="ARBA00023002"/>
    </source>
</evidence>
<keyword evidence="5" id="KW-0408">Iron</keyword>
<dbReference type="EMBL" id="LNQE01000482">
    <property type="protein sequence ID" value="KUG26341.1"/>
    <property type="molecule type" value="Genomic_DNA"/>
</dbReference>
<dbReference type="EC" id="1.17.1.2" evidence="9"/>
<dbReference type="InterPro" id="IPR003451">
    <property type="entry name" value="LytB/IspH"/>
</dbReference>
<dbReference type="PANTHER" id="PTHR31619">
    <property type="entry name" value="4-HYDROXY-3-METHYLBUT-2-ENYL DIPHOSPHATE REDUCTASE, CHLOROPLASTIC"/>
    <property type="match status" value="1"/>
</dbReference>
<comment type="pathway">
    <text evidence="7">Isoprenoid biosynthesis; isopentenyl diphosphate biosynthesis via DXP pathway; isopentenyl diphosphate from 1-deoxy-D-xylulose 5-phosphate: step 6/6.</text>
</comment>
<dbReference type="GO" id="GO:0050992">
    <property type="term" value="P:dimethylallyl diphosphate biosynthetic process"/>
    <property type="evidence" value="ECO:0007669"/>
    <property type="project" value="InterPro"/>
</dbReference>
<dbReference type="NCBIfam" id="TIGR00216">
    <property type="entry name" value="ispH_lytB"/>
    <property type="match status" value="1"/>
</dbReference>
<comment type="cofactor">
    <cofactor evidence="1">
        <name>[4Fe-4S] cluster</name>
        <dbReference type="ChEBI" id="CHEBI:49883"/>
    </cofactor>
</comment>
<sequence length="407" mass="46742">MKKFDIPEHYRSSIISTIKELRKIRDPRKKDFTSTELDFGPVKFYIARHFGFCYGVENAIEIAYKTVEENPGKRIFLLSEMIHNPGVNADLKRQGINFIMDTEGNHYVQWEKITKDDIVLIPAFGTTIEIEKKLIEMGIPIKQYDTTCPFVEKVWNRAYELGDKEYTVIIHGKHNHEETRATFSHSVRNAKSVIVRDIKETETLAKIILGIFPKEDFYKIFDGKYSEDFNVEKDLEKVGVVNQTTMLASETQEIADLLKRTMIDKHGEQSIKDHFADTRDTLCYATNDNQSATYGLLETNADLAIVVGGYNSSNTSHIVELLEEKFPTYFINNADKILSEKLISHFNFHSKEEITTGNFLPTNEPVKIVLTSGASCPDAYVDEVLNRILSFYENTRSLEEVIESFEQ</sequence>
<keyword evidence="6" id="KW-0411">Iron-sulfur</keyword>
<dbReference type="CDD" id="cd13944">
    <property type="entry name" value="lytB_ispH"/>
    <property type="match status" value="1"/>
</dbReference>
<dbReference type="Gene3D" id="3.40.50.11270">
    <property type="match status" value="1"/>
</dbReference>